<dbReference type="InterPro" id="IPR001509">
    <property type="entry name" value="Epimerase_deHydtase"/>
</dbReference>
<comment type="caution">
    <text evidence="4">The sequence shown here is derived from an EMBL/GenBank/DDBJ whole genome shotgun (WGS) entry which is preliminary data.</text>
</comment>
<dbReference type="PANTHER" id="PTHR43103:SF3">
    <property type="entry name" value="ADP-L-GLYCERO-D-MANNO-HEPTOSE-6-EPIMERASE"/>
    <property type="match status" value="1"/>
</dbReference>
<evidence type="ECO:0000256" key="2">
    <source>
        <dbReference type="ARBA" id="ARBA00023277"/>
    </source>
</evidence>
<evidence type="ECO:0000259" key="3">
    <source>
        <dbReference type="Pfam" id="PF01370"/>
    </source>
</evidence>
<dbReference type="EMBL" id="JALJZU010000034">
    <property type="protein sequence ID" value="MCP2012803.1"/>
    <property type="molecule type" value="Genomic_DNA"/>
</dbReference>
<reference evidence="4" key="1">
    <citation type="submission" date="2022-03" db="EMBL/GenBank/DDBJ databases">
        <title>Genome Encyclopedia of Bacteria and Archaea VI: Functional Genomics of Type Strains.</title>
        <authorList>
            <person name="Whitman W."/>
        </authorList>
    </citation>
    <scope>NUCLEOTIDE SEQUENCE</scope>
    <source>
        <strain evidence="4">HSC-15S17</strain>
    </source>
</reference>
<dbReference type="Proteomes" id="UP001162889">
    <property type="component" value="Unassembled WGS sequence"/>
</dbReference>
<dbReference type="InterPro" id="IPR036291">
    <property type="entry name" value="NAD(P)-bd_dom_sf"/>
</dbReference>
<proteinExistence type="predicted"/>
<feature type="domain" description="NAD-dependent epimerase/dehydratase" evidence="3">
    <location>
        <begin position="9"/>
        <end position="232"/>
    </location>
</feature>
<keyword evidence="2" id="KW-0119">Carbohydrate metabolism</keyword>
<protein>
    <submittedName>
        <fullName evidence="4">Nucleoside-diphosphate-sugar epimerase</fullName>
    </submittedName>
</protein>
<dbReference type="Gene3D" id="3.40.50.720">
    <property type="entry name" value="NAD(P)-binding Rossmann-like Domain"/>
    <property type="match status" value="1"/>
</dbReference>
<dbReference type="SUPFAM" id="SSF51735">
    <property type="entry name" value="NAD(P)-binding Rossmann-fold domains"/>
    <property type="match status" value="1"/>
</dbReference>
<keyword evidence="5" id="KW-1185">Reference proteome</keyword>
<dbReference type="PANTHER" id="PTHR43103">
    <property type="entry name" value="NUCLEOSIDE-DIPHOSPHATE-SUGAR EPIMERASE"/>
    <property type="match status" value="1"/>
</dbReference>
<organism evidence="4 5">
    <name type="scientific">Duganella violaceipulchra</name>
    <dbReference type="NCBI Taxonomy" id="2849652"/>
    <lineage>
        <taxon>Bacteria</taxon>
        <taxon>Pseudomonadati</taxon>
        <taxon>Pseudomonadota</taxon>
        <taxon>Betaproteobacteria</taxon>
        <taxon>Burkholderiales</taxon>
        <taxon>Oxalobacteraceae</taxon>
        <taxon>Telluria group</taxon>
        <taxon>Duganella</taxon>
    </lineage>
</organism>
<evidence type="ECO:0000313" key="5">
    <source>
        <dbReference type="Proteomes" id="UP001162889"/>
    </source>
</evidence>
<dbReference type="RefSeq" id="WP_229225249.1">
    <property type="nucleotide sequence ID" value="NZ_JAHTGR010000043.1"/>
</dbReference>
<sequence>MTRPPAMRIAILGATSQIAGDLVRSMAAEGRHQLLLYARDPARVEQWLEQAGLAGRYPALPYADYGQLEHEAVINFVGVGDPSRAAAMGGDIFGITLEYDELVLRGLRQHPQRRYIFLSSGAAYGSTFLEPADQHTRASIAINALTPQEYYSAAKLHAECRHRALAQHAIVDLRVFNIFSRTQDLGARFFITDIVRAIQDGSELQTSADAMVRDFLHPSDFHRLVECVLQAPPQNLALDCYSRAPIAKAELLQAMQRHFGLRYRVAAAAAGPAPAVNATGAKPHYYSRNHKAAELGYRPASSSLDTVLTEAAAILGRPRPEPEHTSGDQQ</sequence>
<accession>A0ABT1GZ00</accession>
<dbReference type="Pfam" id="PF01370">
    <property type="entry name" value="Epimerase"/>
    <property type="match status" value="1"/>
</dbReference>
<gene>
    <name evidence="4" type="ORF">L1274_006574</name>
</gene>
<name>A0ABT1GZ00_9BURK</name>
<evidence type="ECO:0000256" key="1">
    <source>
        <dbReference type="ARBA" id="ARBA00022857"/>
    </source>
</evidence>
<evidence type="ECO:0000313" key="4">
    <source>
        <dbReference type="EMBL" id="MCP2012803.1"/>
    </source>
</evidence>
<keyword evidence="1" id="KW-0521">NADP</keyword>